<organism evidence="1 2">
    <name type="scientific">Apiotrichum porosum</name>
    <dbReference type="NCBI Taxonomy" id="105984"/>
    <lineage>
        <taxon>Eukaryota</taxon>
        <taxon>Fungi</taxon>
        <taxon>Dikarya</taxon>
        <taxon>Basidiomycota</taxon>
        <taxon>Agaricomycotina</taxon>
        <taxon>Tremellomycetes</taxon>
        <taxon>Trichosporonales</taxon>
        <taxon>Trichosporonaceae</taxon>
        <taxon>Apiotrichum</taxon>
    </lineage>
</organism>
<name>A0A427XU59_9TREE</name>
<dbReference type="RefSeq" id="XP_028476615.1">
    <property type="nucleotide sequence ID" value="XM_028622722.1"/>
</dbReference>
<dbReference type="Proteomes" id="UP000279236">
    <property type="component" value="Unassembled WGS sequence"/>
</dbReference>
<dbReference type="InterPro" id="IPR029045">
    <property type="entry name" value="ClpP/crotonase-like_dom_sf"/>
</dbReference>
<dbReference type="AlphaFoldDB" id="A0A427XU59"/>
<dbReference type="Gene3D" id="3.90.226.10">
    <property type="entry name" value="2-enoyl-CoA Hydratase, Chain A, domain 1"/>
    <property type="match status" value="1"/>
</dbReference>
<evidence type="ECO:0008006" key="3">
    <source>
        <dbReference type="Google" id="ProtNLM"/>
    </source>
</evidence>
<dbReference type="PANTHER" id="PTHR11941:SF158">
    <property type="entry name" value="ENOYL-COA HYDRATASE (AFU_ORTHOLOGUE AFUA_2G10650)"/>
    <property type="match status" value="1"/>
</dbReference>
<dbReference type="GO" id="GO:0006635">
    <property type="term" value="P:fatty acid beta-oxidation"/>
    <property type="evidence" value="ECO:0007669"/>
    <property type="project" value="TreeGrafter"/>
</dbReference>
<dbReference type="EMBL" id="RSCE01000005">
    <property type="protein sequence ID" value="RSH82383.1"/>
    <property type="molecule type" value="Genomic_DNA"/>
</dbReference>
<dbReference type="GeneID" id="39591893"/>
<dbReference type="Pfam" id="PF00378">
    <property type="entry name" value="ECH_1"/>
    <property type="match status" value="1"/>
</dbReference>
<comment type="caution">
    <text evidence="1">The sequence shown here is derived from an EMBL/GenBank/DDBJ whole genome shotgun (WGS) entry which is preliminary data.</text>
</comment>
<proteinExistence type="predicted"/>
<protein>
    <recommendedName>
        <fullName evidence="3">Enoyl-CoA hydratase</fullName>
    </recommendedName>
</protein>
<dbReference type="CDD" id="cd06558">
    <property type="entry name" value="crotonase-like"/>
    <property type="match status" value="1"/>
</dbReference>
<dbReference type="OrthoDB" id="2139957at2759"/>
<reference evidence="1 2" key="1">
    <citation type="submission" date="2018-11" db="EMBL/GenBank/DDBJ databases">
        <title>Genome sequence of Apiotrichum porosum DSM 27194.</title>
        <authorList>
            <person name="Aliyu H."/>
            <person name="Gorte O."/>
            <person name="Ochsenreither K."/>
        </authorList>
    </citation>
    <scope>NUCLEOTIDE SEQUENCE [LARGE SCALE GENOMIC DNA]</scope>
    <source>
        <strain evidence="1 2">DSM 27194</strain>
    </source>
</reference>
<dbReference type="PANTHER" id="PTHR11941">
    <property type="entry name" value="ENOYL-COA HYDRATASE-RELATED"/>
    <property type="match status" value="1"/>
</dbReference>
<dbReference type="GO" id="GO:0005739">
    <property type="term" value="C:mitochondrion"/>
    <property type="evidence" value="ECO:0007669"/>
    <property type="project" value="TreeGrafter"/>
</dbReference>
<gene>
    <name evidence="1" type="ORF">EHS24_007350</name>
</gene>
<evidence type="ECO:0000313" key="1">
    <source>
        <dbReference type="EMBL" id="RSH82383.1"/>
    </source>
</evidence>
<dbReference type="InterPro" id="IPR001753">
    <property type="entry name" value="Enoyl-CoA_hydra/iso"/>
</dbReference>
<sequence>MTQFARPPPAIPNNIAILSYPYPNVLHVALNRPKAYNAMNREFNNTLAAVFDWYENEPSLRVAILGSTNPKAWCAGADLKEWKDTNADNTPKPPANKVGFAGMSTRSTRKPVIGAIRGVALGGGSELVMNLDINVAGQTATFGFPEVKRGVSINAGGLPRFVRLVGHQKAAELILTGRNIPAKEALELRMINEVVPDANVESRALEIAKIISSNSPDSVMALLYGIRLTAEAGSLQSASDLYDQSLQVRTLLAGDNIKEGLLAFQERREPRWLPSKL</sequence>
<keyword evidence="2" id="KW-1185">Reference proteome</keyword>
<dbReference type="STRING" id="105984.A0A427XU59"/>
<evidence type="ECO:0000313" key="2">
    <source>
        <dbReference type="Proteomes" id="UP000279236"/>
    </source>
</evidence>
<accession>A0A427XU59</accession>
<dbReference type="SUPFAM" id="SSF52096">
    <property type="entry name" value="ClpP/crotonase"/>
    <property type="match status" value="1"/>
</dbReference>